<feature type="non-terminal residue" evidence="2">
    <location>
        <position position="1"/>
    </location>
</feature>
<dbReference type="GO" id="GO:0030151">
    <property type="term" value="F:molybdenum ion binding"/>
    <property type="evidence" value="ECO:0007669"/>
    <property type="project" value="InterPro"/>
</dbReference>
<proteinExistence type="predicted"/>
<evidence type="ECO:0000313" key="2">
    <source>
        <dbReference type="EMBL" id="MBR7830988.1"/>
    </source>
</evidence>
<dbReference type="AlphaFoldDB" id="A0A941EIE3"/>
<dbReference type="GO" id="GO:0003824">
    <property type="term" value="F:catalytic activity"/>
    <property type="evidence" value="ECO:0007669"/>
    <property type="project" value="InterPro"/>
</dbReference>
<keyword evidence="3" id="KW-1185">Reference proteome</keyword>
<dbReference type="EMBL" id="JAGSOH010000173">
    <property type="protein sequence ID" value="MBR7830988.1"/>
    <property type="molecule type" value="Genomic_DNA"/>
</dbReference>
<dbReference type="SUPFAM" id="SSF50800">
    <property type="entry name" value="PK beta-barrel domain-like"/>
    <property type="match status" value="1"/>
</dbReference>
<comment type="caution">
    <text evidence="2">The sequence shown here is derived from an EMBL/GenBank/DDBJ whole genome shotgun (WGS) entry which is preliminary data.</text>
</comment>
<dbReference type="Gene3D" id="2.40.33.20">
    <property type="entry name" value="PK beta-barrel domain-like"/>
    <property type="match status" value="1"/>
</dbReference>
<dbReference type="InterPro" id="IPR011037">
    <property type="entry name" value="Pyrv_Knase-like_insert_dom_sf"/>
</dbReference>
<name>A0A941EIE3_9ACTN</name>
<dbReference type="PANTHER" id="PTHR30212">
    <property type="entry name" value="PROTEIN YIIM"/>
    <property type="match status" value="1"/>
</dbReference>
<dbReference type="GO" id="GO:0030170">
    <property type="term" value="F:pyridoxal phosphate binding"/>
    <property type="evidence" value="ECO:0007669"/>
    <property type="project" value="InterPro"/>
</dbReference>
<feature type="domain" description="MOSC" evidence="1">
    <location>
        <begin position="1"/>
        <end position="91"/>
    </location>
</feature>
<sequence>ELGRELPDGMFGENLTTEGLNLTDAVIGERWRLGEELVLEARLPRIPCSTFAAKMAEPRWIKRFTEVGVTGVYLRVVTPGEVRAGDGIEVLARPAHGVTIATYFRAITTERDRLAELVPAREFLDPETLEDMARLAL</sequence>
<gene>
    <name evidence="2" type="ORF">KDK95_32080</name>
</gene>
<organism evidence="2 3">
    <name type="scientific">Actinospica acidithermotolerans</name>
    <dbReference type="NCBI Taxonomy" id="2828514"/>
    <lineage>
        <taxon>Bacteria</taxon>
        <taxon>Bacillati</taxon>
        <taxon>Actinomycetota</taxon>
        <taxon>Actinomycetes</taxon>
        <taxon>Catenulisporales</taxon>
        <taxon>Actinospicaceae</taxon>
        <taxon>Actinospica</taxon>
    </lineage>
</organism>
<dbReference type="PANTHER" id="PTHR30212:SF2">
    <property type="entry name" value="PROTEIN YIIM"/>
    <property type="match status" value="1"/>
</dbReference>
<dbReference type="PROSITE" id="PS51340">
    <property type="entry name" value="MOSC"/>
    <property type="match status" value="1"/>
</dbReference>
<dbReference type="InterPro" id="IPR052353">
    <property type="entry name" value="Benzoxazolinone_Detox_Enz"/>
</dbReference>
<protein>
    <submittedName>
        <fullName evidence="2">MOSC domain-containing protein</fullName>
    </submittedName>
</protein>
<dbReference type="InterPro" id="IPR005302">
    <property type="entry name" value="MoCF_Sase_C"/>
</dbReference>
<dbReference type="Pfam" id="PF03473">
    <property type="entry name" value="MOSC"/>
    <property type="match status" value="1"/>
</dbReference>
<accession>A0A941EIE3</accession>
<reference evidence="2" key="1">
    <citation type="submission" date="2021-04" db="EMBL/GenBank/DDBJ databases">
        <title>Genome based classification of Actinospica acidithermotolerans sp. nov., an actinobacterium isolated from an Indonesian hot spring.</title>
        <authorList>
            <person name="Kusuma A.B."/>
            <person name="Putra K.E."/>
            <person name="Nafisah S."/>
            <person name="Loh J."/>
            <person name="Nouioui I."/>
            <person name="Goodfellow M."/>
        </authorList>
    </citation>
    <scope>NUCLEOTIDE SEQUENCE</scope>
    <source>
        <strain evidence="2">MGRD01-02</strain>
    </source>
</reference>
<evidence type="ECO:0000259" key="1">
    <source>
        <dbReference type="PROSITE" id="PS51340"/>
    </source>
</evidence>
<dbReference type="Proteomes" id="UP000676325">
    <property type="component" value="Unassembled WGS sequence"/>
</dbReference>
<evidence type="ECO:0000313" key="3">
    <source>
        <dbReference type="Proteomes" id="UP000676325"/>
    </source>
</evidence>
<dbReference type="RefSeq" id="WP_212522107.1">
    <property type="nucleotide sequence ID" value="NZ_JAGSOH010000173.1"/>
</dbReference>